<keyword evidence="6 8" id="KW-0413">Isomerase</keyword>
<feature type="active site" description="Proton acceptor" evidence="8">
    <location>
        <position position="221"/>
    </location>
</feature>
<keyword evidence="8" id="KW-0963">Cytoplasm</keyword>
<feature type="binding site" evidence="8">
    <location>
        <position position="195"/>
    </location>
    <ligand>
        <name>substrate</name>
    </ligand>
</feature>
<dbReference type="GO" id="GO:0008837">
    <property type="term" value="F:diaminopimelate epimerase activity"/>
    <property type="evidence" value="ECO:0007669"/>
    <property type="project" value="UniProtKB-EC"/>
</dbReference>
<gene>
    <name evidence="8 10" type="primary">dapF</name>
    <name evidence="10" type="ORF">QWY15_00275</name>
</gene>
<comment type="caution">
    <text evidence="8">Lacks conserved residue(s) required for the propagation of feature annotation.</text>
</comment>
<proteinExistence type="inferred from homology"/>
<feature type="active site" evidence="9">
    <location>
        <position position="69"/>
    </location>
</feature>
<feature type="site" description="Could be important to modulate the pK values of the two catalytic cysteine residues" evidence="8">
    <location>
        <position position="160"/>
    </location>
</feature>
<dbReference type="RefSeq" id="WP_300981001.1">
    <property type="nucleotide sequence ID" value="NZ_CP129238.1"/>
</dbReference>
<comment type="pathway">
    <text evidence="1 8">Amino-acid biosynthesis; L-lysine biosynthesis via DAP pathway; DL-2,6-diaminopimelate from LL-2,6-diaminopimelate: step 1/1.</text>
</comment>
<keyword evidence="4 8" id="KW-0028">Amino-acid biosynthesis</keyword>
<evidence type="ECO:0000256" key="1">
    <source>
        <dbReference type="ARBA" id="ARBA00005196"/>
    </source>
</evidence>
<evidence type="ECO:0000256" key="7">
    <source>
        <dbReference type="ARBA" id="ARBA00051712"/>
    </source>
</evidence>
<dbReference type="HAMAP" id="MF_00197">
    <property type="entry name" value="DAP_epimerase"/>
    <property type="match status" value="1"/>
</dbReference>
<dbReference type="Proteomes" id="UP001172054">
    <property type="component" value="Unassembled WGS sequence"/>
</dbReference>
<comment type="subunit">
    <text evidence="8">Homodimer.</text>
</comment>
<reference evidence="10 11" key="1">
    <citation type="submission" date="2023-06" db="EMBL/GenBank/DDBJ databases">
        <title>Novel species in genus Planococcus.</title>
        <authorList>
            <person name="Ning S."/>
        </authorList>
    </citation>
    <scope>NUCLEOTIDE SEQUENCE [LARGE SCALE GENOMIC DNA]</scope>
    <source>
        <strain evidence="10 11">N064</strain>
    </source>
</reference>
<evidence type="ECO:0000256" key="9">
    <source>
        <dbReference type="PROSITE-ProRule" id="PRU10125"/>
    </source>
</evidence>
<protein>
    <recommendedName>
        <fullName evidence="3 8">Diaminopimelate epimerase</fullName>
        <shortName evidence="8">DAP epimerase</shortName>
        <ecNumber evidence="3 8">5.1.1.7</ecNumber>
    </recommendedName>
    <alternativeName>
        <fullName evidence="8">PLP-independent amino acid racemase</fullName>
    </alternativeName>
</protein>
<evidence type="ECO:0000256" key="8">
    <source>
        <dbReference type="HAMAP-Rule" id="MF_00197"/>
    </source>
</evidence>
<feature type="binding site" evidence="8">
    <location>
        <begin position="222"/>
        <end position="223"/>
    </location>
    <ligand>
        <name>substrate</name>
    </ligand>
</feature>
<dbReference type="EMBL" id="JAUJWW010000001">
    <property type="protein sequence ID" value="MDN7225712.1"/>
    <property type="molecule type" value="Genomic_DNA"/>
</dbReference>
<feature type="binding site" evidence="8">
    <location>
        <position position="13"/>
    </location>
    <ligand>
        <name>substrate</name>
    </ligand>
</feature>
<dbReference type="EC" id="5.1.1.7" evidence="3 8"/>
<sequence length="317" mass="34944">MEFLLYKVHGSMNTFFMLDGEEREDYEEMTLKLAALDPGIDGLLVVLPSQVADAKMRVINRDGSEASMCGNGLRCVARYVCERDGVEEAVIETMKASLHVKKEQPQGDGIAMYAVEISPVSFQMADLPMAYGGETEWRLKPLPFVSEEIPFTAVAVPNPHLIGIVPNEYQSNPAHQQKWAEFFNGPNEYFTDGVNVSYATKVEGGIFVKTFERGVGFTNACGTAMTASALVSCLAGLVPYGEVQVYNPGGMVKCSVEKTGSSFRLRLTGNATYLSKQQFKWEGTDSESGLQMSEELHEQALYEKFIEQTSAVTNQFV</sequence>
<feature type="binding site" evidence="8">
    <location>
        <begin position="212"/>
        <end position="213"/>
    </location>
    <ligand>
        <name>substrate</name>
    </ligand>
</feature>
<organism evidence="10 11">
    <name type="scientific">Planococcus liqunii</name>
    <dbReference type="NCBI Taxonomy" id="3058394"/>
    <lineage>
        <taxon>Bacteria</taxon>
        <taxon>Bacillati</taxon>
        <taxon>Bacillota</taxon>
        <taxon>Bacilli</taxon>
        <taxon>Bacillales</taxon>
        <taxon>Caryophanaceae</taxon>
        <taxon>Planococcus</taxon>
    </lineage>
</organism>
<evidence type="ECO:0000256" key="5">
    <source>
        <dbReference type="ARBA" id="ARBA00023154"/>
    </source>
</evidence>
<keyword evidence="5 8" id="KW-0457">Lysine biosynthesis</keyword>
<feature type="active site" description="Proton donor" evidence="8">
    <location>
        <position position="69"/>
    </location>
</feature>
<evidence type="ECO:0000256" key="6">
    <source>
        <dbReference type="ARBA" id="ARBA00023235"/>
    </source>
</evidence>
<dbReference type="SUPFAM" id="SSF54506">
    <property type="entry name" value="Diaminopimelate epimerase-like"/>
    <property type="match status" value="2"/>
</dbReference>
<dbReference type="Gene3D" id="3.10.310.10">
    <property type="entry name" value="Diaminopimelate Epimerase, Chain A, domain 1"/>
    <property type="match status" value="2"/>
</dbReference>
<accession>A0ABT8MLF2</accession>
<comment type="caution">
    <text evidence="10">The sequence shown here is derived from an EMBL/GenBank/DDBJ whole genome shotgun (WGS) entry which is preliminary data.</text>
</comment>
<comment type="function">
    <text evidence="8">Catalyzes the stereoinversion of LL-2,6-diaminopimelate (L,L-DAP) to meso-diaminopimelate (meso-DAP), a precursor of L-lysine and an essential component of the bacterial peptidoglycan.</text>
</comment>
<keyword evidence="11" id="KW-1185">Reference proteome</keyword>
<feature type="binding site" evidence="8">
    <location>
        <begin position="70"/>
        <end position="71"/>
    </location>
    <ligand>
        <name>substrate</name>
    </ligand>
</feature>
<dbReference type="PROSITE" id="PS01326">
    <property type="entry name" value="DAP_EPIMERASE"/>
    <property type="match status" value="1"/>
</dbReference>
<feature type="site" description="Could be important to modulate the pK values of the two catalytic cysteine residues" evidence="8">
    <location>
        <position position="212"/>
    </location>
</feature>
<dbReference type="PANTHER" id="PTHR31689">
    <property type="entry name" value="DIAMINOPIMELATE EPIMERASE, CHLOROPLASTIC"/>
    <property type="match status" value="1"/>
</dbReference>
<dbReference type="NCBIfam" id="TIGR00652">
    <property type="entry name" value="DapF"/>
    <property type="match status" value="1"/>
</dbReference>
<feature type="binding site" evidence="8">
    <location>
        <position position="60"/>
    </location>
    <ligand>
        <name>substrate</name>
    </ligand>
</feature>
<dbReference type="InterPro" id="IPR001653">
    <property type="entry name" value="DAP_epimerase_DapF"/>
</dbReference>
<comment type="catalytic activity">
    <reaction evidence="7 8">
        <text>(2S,6S)-2,6-diaminopimelate = meso-2,6-diaminopimelate</text>
        <dbReference type="Rhea" id="RHEA:15393"/>
        <dbReference type="ChEBI" id="CHEBI:57609"/>
        <dbReference type="ChEBI" id="CHEBI:57791"/>
        <dbReference type="EC" id="5.1.1.7"/>
    </reaction>
</comment>
<dbReference type="PANTHER" id="PTHR31689:SF0">
    <property type="entry name" value="DIAMINOPIMELATE EPIMERASE"/>
    <property type="match status" value="1"/>
</dbReference>
<evidence type="ECO:0000256" key="2">
    <source>
        <dbReference type="ARBA" id="ARBA00010219"/>
    </source>
</evidence>
<dbReference type="InterPro" id="IPR018510">
    <property type="entry name" value="DAP_epimerase_AS"/>
</dbReference>
<evidence type="ECO:0000256" key="3">
    <source>
        <dbReference type="ARBA" id="ARBA00013080"/>
    </source>
</evidence>
<dbReference type="Pfam" id="PF01678">
    <property type="entry name" value="DAP_epimerase"/>
    <property type="match status" value="2"/>
</dbReference>
<comment type="subcellular location">
    <subcellularLocation>
        <location evidence="8">Cytoplasm</location>
    </subcellularLocation>
</comment>
<name>A0ABT8MLF2_9BACL</name>
<evidence type="ECO:0000313" key="10">
    <source>
        <dbReference type="EMBL" id="MDN7225712.1"/>
    </source>
</evidence>
<evidence type="ECO:0000256" key="4">
    <source>
        <dbReference type="ARBA" id="ARBA00022605"/>
    </source>
</evidence>
<feature type="binding site" evidence="8">
    <location>
        <position position="158"/>
    </location>
    <ligand>
        <name>substrate</name>
    </ligand>
</feature>
<evidence type="ECO:0000313" key="11">
    <source>
        <dbReference type="Proteomes" id="UP001172054"/>
    </source>
</evidence>
<comment type="similarity">
    <text evidence="2 8">Belongs to the diaminopimelate epimerase family.</text>
</comment>